<dbReference type="PROSITE" id="PS50157">
    <property type="entry name" value="ZINC_FINGER_C2H2_2"/>
    <property type="match status" value="1"/>
</dbReference>
<gene>
    <name evidence="7" type="ORF">TNCT_100691</name>
</gene>
<name>A0A8X6IYT7_TRICU</name>
<sequence>MLVIIDKGLRLHAFSIGSRHSIHSNSSHSSTSASNRKEFVCGKNTPPTYACIICNKSFAQKGNMKIHMRKHTGERPFECPICGVEILTELYDLRRDGYFCRICSFARPSLSSLKKHLLTHNIALEEMIAQLMELYSRHRNVKGGRRSAPSPLRLTARHFPSLVPSTGKKKAAQRKCFVCQHTTQKTQKRSETSFANFCDLAHNPSNVCKYFLFLTSGD</sequence>
<keyword evidence="4" id="KW-0862">Zinc</keyword>
<protein>
    <recommendedName>
        <fullName evidence="6">C2H2-type domain-containing protein</fullName>
    </recommendedName>
</protein>
<keyword evidence="1" id="KW-0479">Metal-binding</keyword>
<dbReference type="FunFam" id="3.30.160.60:FF:000345">
    <property type="entry name" value="Zinc finger protein Gfi-1"/>
    <property type="match status" value="1"/>
</dbReference>
<evidence type="ECO:0000256" key="1">
    <source>
        <dbReference type="ARBA" id="ARBA00022723"/>
    </source>
</evidence>
<evidence type="ECO:0000313" key="7">
    <source>
        <dbReference type="EMBL" id="GFR30964.1"/>
    </source>
</evidence>
<evidence type="ECO:0000259" key="6">
    <source>
        <dbReference type="PROSITE" id="PS50157"/>
    </source>
</evidence>
<dbReference type="SMART" id="SM00355">
    <property type="entry name" value="ZnF_C2H2"/>
    <property type="match status" value="2"/>
</dbReference>
<organism evidence="7 8">
    <name type="scientific">Trichonephila clavata</name>
    <name type="common">Joro spider</name>
    <name type="synonym">Nephila clavata</name>
    <dbReference type="NCBI Taxonomy" id="2740835"/>
    <lineage>
        <taxon>Eukaryota</taxon>
        <taxon>Metazoa</taxon>
        <taxon>Ecdysozoa</taxon>
        <taxon>Arthropoda</taxon>
        <taxon>Chelicerata</taxon>
        <taxon>Arachnida</taxon>
        <taxon>Araneae</taxon>
        <taxon>Araneomorphae</taxon>
        <taxon>Entelegynae</taxon>
        <taxon>Araneoidea</taxon>
        <taxon>Nephilidae</taxon>
        <taxon>Trichonephila</taxon>
    </lineage>
</organism>
<dbReference type="Gene3D" id="3.30.160.60">
    <property type="entry name" value="Classic Zinc Finger"/>
    <property type="match status" value="2"/>
</dbReference>
<dbReference type="OrthoDB" id="9411774at2759"/>
<evidence type="ECO:0000256" key="5">
    <source>
        <dbReference type="PROSITE-ProRule" id="PRU00042"/>
    </source>
</evidence>
<dbReference type="InterPro" id="IPR013087">
    <property type="entry name" value="Znf_C2H2_type"/>
</dbReference>
<dbReference type="EMBL" id="BMAO01029337">
    <property type="protein sequence ID" value="GFR30964.1"/>
    <property type="molecule type" value="Genomic_DNA"/>
</dbReference>
<dbReference type="GO" id="GO:0005634">
    <property type="term" value="C:nucleus"/>
    <property type="evidence" value="ECO:0007669"/>
    <property type="project" value="TreeGrafter"/>
</dbReference>
<dbReference type="GO" id="GO:0008270">
    <property type="term" value="F:zinc ion binding"/>
    <property type="evidence" value="ECO:0007669"/>
    <property type="project" value="UniProtKB-KW"/>
</dbReference>
<evidence type="ECO:0000256" key="3">
    <source>
        <dbReference type="ARBA" id="ARBA00022771"/>
    </source>
</evidence>
<dbReference type="Proteomes" id="UP000887116">
    <property type="component" value="Unassembled WGS sequence"/>
</dbReference>
<dbReference type="PANTHER" id="PTHR24403">
    <property type="entry name" value="ZINC FINGER PROTEIN"/>
    <property type="match status" value="1"/>
</dbReference>
<feature type="domain" description="C2H2-type" evidence="6">
    <location>
        <begin position="49"/>
        <end position="76"/>
    </location>
</feature>
<dbReference type="AlphaFoldDB" id="A0A8X6IYT7"/>
<dbReference type="InterPro" id="IPR050688">
    <property type="entry name" value="Zinc_finger/UBP_domain"/>
</dbReference>
<reference evidence="7" key="1">
    <citation type="submission" date="2020-07" db="EMBL/GenBank/DDBJ databases">
        <title>Multicomponent nature underlies the extraordinary mechanical properties of spider dragline silk.</title>
        <authorList>
            <person name="Kono N."/>
            <person name="Nakamura H."/>
            <person name="Mori M."/>
            <person name="Yoshida Y."/>
            <person name="Ohtoshi R."/>
            <person name="Malay A.D."/>
            <person name="Moran D.A.P."/>
            <person name="Tomita M."/>
            <person name="Numata K."/>
            <person name="Arakawa K."/>
        </authorList>
    </citation>
    <scope>NUCLEOTIDE SEQUENCE</scope>
</reference>
<keyword evidence="2" id="KW-0677">Repeat</keyword>
<dbReference type="Pfam" id="PF00096">
    <property type="entry name" value="zf-C2H2"/>
    <property type="match status" value="1"/>
</dbReference>
<evidence type="ECO:0000256" key="2">
    <source>
        <dbReference type="ARBA" id="ARBA00022737"/>
    </source>
</evidence>
<accession>A0A8X6IYT7</accession>
<evidence type="ECO:0000313" key="8">
    <source>
        <dbReference type="Proteomes" id="UP000887116"/>
    </source>
</evidence>
<evidence type="ECO:0000256" key="4">
    <source>
        <dbReference type="ARBA" id="ARBA00022833"/>
    </source>
</evidence>
<dbReference type="PANTHER" id="PTHR24403:SF67">
    <property type="entry name" value="FI01116P-RELATED"/>
    <property type="match status" value="1"/>
</dbReference>
<proteinExistence type="predicted"/>
<comment type="caution">
    <text evidence="7">The sequence shown here is derived from an EMBL/GenBank/DDBJ whole genome shotgun (WGS) entry which is preliminary data.</text>
</comment>
<keyword evidence="3 5" id="KW-0863">Zinc-finger</keyword>
<dbReference type="InterPro" id="IPR036236">
    <property type="entry name" value="Znf_C2H2_sf"/>
</dbReference>
<dbReference type="GO" id="GO:0045944">
    <property type="term" value="P:positive regulation of transcription by RNA polymerase II"/>
    <property type="evidence" value="ECO:0007669"/>
    <property type="project" value="TreeGrafter"/>
</dbReference>
<keyword evidence="8" id="KW-1185">Reference proteome</keyword>
<dbReference type="PROSITE" id="PS00028">
    <property type="entry name" value="ZINC_FINGER_C2H2_1"/>
    <property type="match status" value="1"/>
</dbReference>
<dbReference type="SUPFAM" id="SSF57667">
    <property type="entry name" value="beta-beta-alpha zinc fingers"/>
    <property type="match status" value="1"/>
</dbReference>